<evidence type="ECO:0000313" key="2">
    <source>
        <dbReference type="Proteomes" id="UP001530400"/>
    </source>
</evidence>
<name>A0ABD3NJ03_9STRA</name>
<dbReference type="Proteomes" id="UP001530400">
    <property type="component" value="Unassembled WGS sequence"/>
</dbReference>
<dbReference type="EMBL" id="JALLPJ020001126">
    <property type="protein sequence ID" value="KAL3775936.1"/>
    <property type="molecule type" value="Genomic_DNA"/>
</dbReference>
<protein>
    <submittedName>
        <fullName evidence="1">Uncharacterized protein</fullName>
    </submittedName>
</protein>
<accession>A0ABD3NJ03</accession>
<keyword evidence="2" id="KW-1185">Reference proteome</keyword>
<evidence type="ECO:0000313" key="1">
    <source>
        <dbReference type="EMBL" id="KAL3775936.1"/>
    </source>
</evidence>
<proteinExistence type="predicted"/>
<gene>
    <name evidence="1" type="ORF">ACHAWO_011868</name>
</gene>
<organism evidence="1 2">
    <name type="scientific">Cyclotella atomus</name>
    <dbReference type="NCBI Taxonomy" id="382360"/>
    <lineage>
        <taxon>Eukaryota</taxon>
        <taxon>Sar</taxon>
        <taxon>Stramenopiles</taxon>
        <taxon>Ochrophyta</taxon>
        <taxon>Bacillariophyta</taxon>
        <taxon>Coscinodiscophyceae</taxon>
        <taxon>Thalassiosirophycidae</taxon>
        <taxon>Stephanodiscales</taxon>
        <taxon>Stephanodiscaceae</taxon>
        <taxon>Cyclotella</taxon>
    </lineage>
</organism>
<dbReference type="AlphaFoldDB" id="A0ABD3NJ03"/>
<reference evidence="1 2" key="1">
    <citation type="submission" date="2024-10" db="EMBL/GenBank/DDBJ databases">
        <title>Updated reference genomes for cyclostephanoid diatoms.</title>
        <authorList>
            <person name="Roberts W.R."/>
            <person name="Alverson A.J."/>
        </authorList>
    </citation>
    <scope>NUCLEOTIDE SEQUENCE [LARGE SCALE GENOMIC DNA]</scope>
    <source>
        <strain evidence="1 2">AJA010-31</strain>
    </source>
</reference>
<sequence length="62" mass="6304">MRYATFNGGSYESGISRINMGTSQNTGISLSGFTGNTETSIIAPLNNGSKTIVKPSSSSGGV</sequence>
<comment type="caution">
    <text evidence="1">The sequence shown here is derived from an EMBL/GenBank/DDBJ whole genome shotgun (WGS) entry which is preliminary data.</text>
</comment>